<dbReference type="EMBL" id="AEYI02002520">
    <property type="protein sequence ID" value="KFG27948.1"/>
    <property type="molecule type" value="Genomic_DNA"/>
</dbReference>
<dbReference type="Pfam" id="PF00400">
    <property type="entry name" value="WD40"/>
    <property type="match status" value="2"/>
</dbReference>
<proteinExistence type="predicted"/>
<dbReference type="Pfam" id="PF08614">
    <property type="entry name" value="ATG16"/>
    <property type="match status" value="1"/>
</dbReference>
<gene>
    <name evidence="7" type="ORF">TGP89_200280</name>
</gene>
<feature type="repeat" description="WD" evidence="3">
    <location>
        <begin position="685"/>
        <end position="726"/>
    </location>
</feature>
<name>A0A086J730_TOXGO</name>
<evidence type="ECO:0000259" key="6">
    <source>
        <dbReference type="Pfam" id="PF08614"/>
    </source>
</evidence>
<dbReference type="SMART" id="SM00320">
    <property type="entry name" value="WD40"/>
    <property type="match status" value="5"/>
</dbReference>
<feature type="region of interest" description="Disordered" evidence="5">
    <location>
        <begin position="397"/>
        <end position="417"/>
    </location>
</feature>
<keyword evidence="2" id="KW-0677">Repeat</keyword>
<feature type="compositionally biased region" description="Low complexity" evidence="5">
    <location>
        <begin position="451"/>
        <end position="469"/>
    </location>
</feature>
<dbReference type="AlphaFoldDB" id="A0A086J730"/>
<evidence type="ECO:0000256" key="2">
    <source>
        <dbReference type="ARBA" id="ARBA00022737"/>
    </source>
</evidence>
<dbReference type="PANTHER" id="PTHR44019:SF8">
    <property type="entry name" value="POC1 CENTRIOLAR PROTEIN HOMOLOG"/>
    <property type="match status" value="1"/>
</dbReference>
<dbReference type="Proteomes" id="UP000028828">
    <property type="component" value="Unassembled WGS sequence"/>
</dbReference>
<feature type="compositionally biased region" description="Polar residues" evidence="5">
    <location>
        <begin position="511"/>
        <end position="524"/>
    </location>
</feature>
<keyword evidence="4" id="KW-0175">Coiled coil</keyword>
<comment type="caution">
    <text evidence="7">The sequence shown here is derived from an EMBL/GenBank/DDBJ whole genome shotgun (WGS) entry which is preliminary data.</text>
</comment>
<dbReference type="PANTHER" id="PTHR44019">
    <property type="entry name" value="WD REPEAT-CONTAINING PROTEIN 55"/>
    <property type="match status" value="1"/>
</dbReference>
<protein>
    <submittedName>
        <fullName evidence="7">WD domain, G-beta repeat-containing protein</fullName>
    </submittedName>
</protein>
<feature type="region of interest" description="Disordered" evidence="5">
    <location>
        <begin position="439"/>
        <end position="533"/>
    </location>
</feature>
<organism evidence="7 8">
    <name type="scientific">Toxoplasma gondii p89</name>
    <dbReference type="NCBI Taxonomy" id="943119"/>
    <lineage>
        <taxon>Eukaryota</taxon>
        <taxon>Sar</taxon>
        <taxon>Alveolata</taxon>
        <taxon>Apicomplexa</taxon>
        <taxon>Conoidasida</taxon>
        <taxon>Coccidia</taxon>
        <taxon>Eucoccidiorida</taxon>
        <taxon>Eimeriorina</taxon>
        <taxon>Sarcocystidae</taxon>
        <taxon>Toxoplasma</taxon>
    </lineage>
</organism>
<dbReference type="InterPro" id="IPR013923">
    <property type="entry name" value="Autophagy-rel_prot_16_dom"/>
</dbReference>
<dbReference type="InterPro" id="IPR015943">
    <property type="entry name" value="WD40/YVTN_repeat-like_dom_sf"/>
</dbReference>
<evidence type="ECO:0000256" key="5">
    <source>
        <dbReference type="SAM" id="MobiDB-lite"/>
    </source>
</evidence>
<keyword evidence="1 3" id="KW-0853">WD repeat</keyword>
<dbReference type="InterPro" id="IPR050505">
    <property type="entry name" value="WDR55/POC1"/>
</dbReference>
<evidence type="ECO:0000256" key="4">
    <source>
        <dbReference type="SAM" id="Coils"/>
    </source>
</evidence>
<accession>A0A086J730</accession>
<feature type="domain" description="Autophagy-related protein 16" evidence="6">
    <location>
        <begin position="63"/>
        <end position="305"/>
    </location>
</feature>
<dbReference type="Gene3D" id="2.130.10.10">
    <property type="entry name" value="YVTN repeat-like/Quinoprotein amine dehydrogenase"/>
    <property type="match status" value="2"/>
</dbReference>
<evidence type="ECO:0000256" key="3">
    <source>
        <dbReference type="PROSITE-ProRule" id="PRU00221"/>
    </source>
</evidence>
<dbReference type="PROSITE" id="PS50294">
    <property type="entry name" value="WD_REPEATS_REGION"/>
    <property type="match status" value="1"/>
</dbReference>
<feature type="compositionally biased region" description="Polar residues" evidence="5">
    <location>
        <begin position="470"/>
        <end position="490"/>
    </location>
</feature>
<feature type="coiled-coil region" evidence="4">
    <location>
        <begin position="202"/>
        <end position="292"/>
    </location>
</feature>
<feature type="repeat" description="WD" evidence="3">
    <location>
        <begin position="915"/>
        <end position="948"/>
    </location>
</feature>
<reference evidence="7 8" key="1">
    <citation type="submission" date="2014-03" db="EMBL/GenBank/DDBJ databases">
        <authorList>
            <person name="Sibley D."/>
            <person name="Venepally P."/>
            <person name="Karamycheva S."/>
            <person name="Hadjithomas M."/>
            <person name="Khan A."/>
            <person name="Brunk B."/>
            <person name="Roos D."/>
            <person name="Caler E."/>
            <person name="Lorenzi H."/>
        </authorList>
    </citation>
    <scope>NUCLEOTIDE SEQUENCE [LARGE SCALE GENOMIC DNA]</scope>
    <source>
        <strain evidence="8">p89</strain>
    </source>
</reference>
<evidence type="ECO:0000313" key="7">
    <source>
        <dbReference type="EMBL" id="KFG27948.1"/>
    </source>
</evidence>
<evidence type="ECO:0000256" key="1">
    <source>
        <dbReference type="ARBA" id="ARBA00022574"/>
    </source>
</evidence>
<dbReference type="SUPFAM" id="SSF50978">
    <property type="entry name" value="WD40 repeat-like"/>
    <property type="match status" value="1"/>
</dbReference>
<evidence type="ECO:0000313" key="8">
    <source>
        <dbReference type="Proteomes" id="UP000028828"/>
    </source>
</evidence>
<dbReference type="PROSITE" id="PS50082">
    <property type="entry name" value="WD_REPEATS_2"/>
    <property type="match status" value="3"/>
</dbReference>
<dbReference type="InterPro" id="IPR036322">
    <property type="entry name" value="WD40_repeat_dom_sf"/>
</dbReference>
<dbReference type="OrthoDB" id="10251381at2759"/>
<dbReference type="InterPro" id="IPR001680">
    <property type="entry name" value="WD40_rpt"/>
</dbReference>
<dbReference type="VEuPathDB" id="ToxoDB:TGP89_200280"/>
<feature type="repeat" description="WD" evidence="3">
    <location>
        <begin position="770"/>
        <end position="811"/>
    </location>
</feature>
<sequence length="948" mass="102073">MRPAACVASGPSPARVASLPRPTRRSGCHGSFLLGASGDFRAHSGDTAVDVPVWQYVFLRRAAVRDRIQSRWFQDLLLSYSLVMEENVHLLAENASALTSFAANFPAAAGERTAHGSFSRHRHDGLEAEFSGLVHGQVSDNFASGSRSAGETQKPGICEPSVEAAVGKSGKPCTETKSGDVDSTRAVIGALRAQLGETSRRLVAAEESIVSVNEKLEQTRKMLEEKTIEGDVLRRLVGEREEELGDRETELAEAKKACAFLQNERNQLQQALQTAQQEVMEKALENERYLRELLRYKEAEATRLNEMQQLYVSIMEKQQKIYQPETEGRGDGEGEGARGSVVLAGLDIFEKNSGQPDPKDFRKSSRRGRESLFLQLSTQTEASACSEVERTELVACNNSSDKGGDGRGSGSHGQGTVVNNSLAQRLSFSSGWRRAKAQAPAAHGVSGERTSVSASQLSAASSRGRSDSSVPTTKQVVPSSSASVLGTSLTGREVGTPEQSATRGDMPARQSAPSYSTRTSSNGVQDHHRRSLDVCRPPTRVQKSLLAHRGSVHACCAVPRMWGADIWTSPRSPSLPDDECGFAHHELLLTCGEDGFLALVDATSPALLYSFVVSPSKAPLLCVDTANEHRIALVAAGDVTLYTVNACSQRVTSTLKGHSGRITACGFIRSAASGFWHQLSGSGAATGDADTLMTGAGGPSSASVWSCSLDRTVRLWDARRSACVKTTSLDSAITMGTASPDGEWLATSHQNGSLSVLNVRAEKCERVASLQLHEEAATGVAFDPSGRLLATQGKDKQLKVVDIRMWKEVMTLLHIEMRYNIVQASPVFSRGDGAFVAAAAGPHVYCWTIRGKRSNEDGRIASGECYGSESYWGELEKPEGTPRGCEGGRAGGMQYTRRQNVWRDAATEAQPDVVLRSQMTDVTCLSWQLHRGLVTGGKDGSVMLWEHA</sequence>